<proteinExistence type="predicted"/>
<name>A0A7N2MVS0_QUELO</name>
<dbReference type="InParanoid" id="A0A7N2MVS0"/>
<organism evidence="2 3">
    <name type="scientific">Quercus lobata</name>
    <name type="common">Valley oak</name>
    <dbReference type="NCBI Taxonomy" id="97700"/>
    <lineage>
        <taxon>Eukaryota</taxon>
        <taxon>Viridiplantae</taxon>
        <taxon>Streptophyta</taxon>
        <taxon>Embryophyta</taxon>
        <taxon>Tracheophyta</taxon>
        <taxon>Spermatophyta</taxon>
        <taxon>Magnoliopsida</taxon>
        <taxon>eudicotyledons</taxon>
        <taxon>Gunneridae</taxon>
        <taxon>Pentapetalae</taxon>
        <taxon>rosids</taxon>
        <taxon>fabids</taxon>
        <taxon>Fagales</taxon>
        <taxon>Fagaceae</taxon>
        <taxon>Quercus</taxon>
    </lineage>
</organism>
<sequence>MSRKTRANRKSSSSSVPTFDSERFLSEKNQETYEKLNICRNVWAERKRVPLKPLVHSYDSNTLMRSWIRGGEYTITPSVVADALGVPLVQHHVYPYNESTPLDDIMSYLTQTSIQCGSDLRITSHKLTDIHYLFFQISCHSIWPISHLHTIPLERCAFLYMLVTDASMSFPYLFIHSLIEVHRSSSTAHGATFLRQKAAQMRASSKCPRVDSSFSGAPPPPPPPSTLGELVADAYVDPTTAIAPPPSASDVFNIHRDLDTVITVQAAHGQLLVNVLTELQALRVDLVSFRWSPSLPPFDNE</sequence>
<dbReference type="AlphaFoldDB" id="A0A7N2MVS0"/>
<evidence type="ECO:0000313" key="3">
    <source>
        <dbReference type="Proteomes" id="UP000594261"/>
    </source>
</evidence>
<accession>A0A7N2MVS0</accession>
<keyword evidence="3" id="KW-1185">Reference proteome</keyword>
<reference evidence="2 3" key="1">
    <citation type="journal article" date="2016" name="G3 (Bethesda)">
        <title>First Draft Assembly and Annotation of the Genome of a California Endemic Oak Quercus lobata Nee (Fagaceae).</title>
        <authorList>
            <person name="Sork V.L."/>
            <person name="Fitz-Gibbon S.T."/>
            <person name="Puiu D."/>
            <person name="Crepeau M."/>
            <person name="Gugger P.F."/>
            <person name="Sherman R."/>
            <person name="Stevens K."/>
            <person name="Langley C.H."/>
            <person name="Pellegrini M."/>
            <person name="Salzberg S.L."/>
        </authorList>
    </citation>
    <scope>NUCLEOTIDE SEQUENCE [LARGE SCALE GENOMIC DNA]</scope>
    <source>
        <strain evidence="2 3">cv. SW786</strain>
    </source>
</reference>
<dbReference type="Proteomes" id="UP000594261">
    <property type="component" value="Chromosome 11"/>
</dbReference>
<feature type="region of interest" description="Disordered" evidence="1">
    <location>
        <begin position="1"/>
        <end position="21"/>
    </location>
</feature>
<evidence type="ECO:0000256" key="1">
    <source>
        <dbReference type="SAM" id="MobiDB-lite"/>
    </source>
</evidence>
<reference evidence="2" key="2">
    <citation type="submission" date="2021-01" db="UniProtKB">
        <authorList>
            <consortium name="EnsemblPlants"/>
        </authorList>
    </citation>
    <scope>IDENTIFICATION</scope>
</reference>
<protein>
    <submittedName>
        <fullName evidence="2">Uncharacterized protein</fullName>
    </submittedName>
</protein>
<dbReference type="Gramene" id="QL11p004451:mrna">
    <property type="protein sequence ID" value="QL11p004451:mrna"/>
    <property type="gene ID" value="QL11p004451"/>
</dbReference>
<dbReference type="EnsemblPlants" id="QL11p004451:mrna">
    <property type="protein sequence ID" value="QL11p004451:mrna"/>
    <property type="gene ID" value="QL11p004451"/>
</dbReference>
<dbReference type="EMBL" id="LRBV02000011">
    <property type="status" value="NOT_ANNOTATED_CDS"/>
    <property type="molecule type" value="Genomic_DNA"/>
</dbReference>
<evidence type="ECO:0000313" key="2">
    <source>
        <dbReference type="EnsemblPlants" id="QL11p004451:mrna"/>
    </source>
</evidence>